<evidence type="ECO:0000313" key="3">
    <source>
        <dbReference type="EMBL" id="SHE87809.1"/>
    </source>
</evidence>
<protein>
    <submittedName>
        <fullName evidence="3">Peptidase family M28</fullName>
    </submittedName>
</protein>
<feature type="transmembrane region" description="Helical" evidence="1">
    <location>
        <begin position="544"/>
        <end position="564"/>
    </location>
</feature>
<proteinExistence type="predicted"/>
<keyword evidence="4" id="KW-1185">Reference proteome</keyword>
<dbReference type="AlphaFoldDB" id="A0A1M4X2U1"/>
<sequence>MFKVLKIKKTRAVCVLIMIFVFAVLSLSEHIPPKPVSKTAPDTDFSAERALIHLQKIAKEPHPTGTIQNEKVREYLVEQLNLMGLNPKVEHSNYSSLFPKMLIGGDIYNVVSKLEGTQDGKAIVIAAHYDSVQHGPGAGDDGAGVAALLETIRALKASTPLKNDIYFVFTDGEEQGLMGAREFWKRSNRTQNIGLFINFEARGTKGPSIMFQTSKQNGGMIQEFAKATSDPVTTSFLGNLFQIMPNDSDMTVSNELGIPGLNFAFGDGWTGYHTPQDDIEHLDLRSLQQHGENALNMATHFGEIDIDHLKKEDYVYFNLFGLVIHYSYYWVYPITGLILLLFIGSMVLAVKKKWISIKGIGVSLLAIVISMLTAALLCVLVWMGVSALWAKPMTLFTGAVYDSNLYQFSFLALTIGICMFIWNRFRSINQLEMTFTAMLFGVIFLGLSSQFLPGASYLFAGPLLVHLLIIGWQLLRNRVEQSESPSLVLLVTLSCLPVMLFTPIISLLFTFFPVALTPYLMIVVVWILALLFMQIKIIAQLGRLTTPLLVGIAVILLGICWFYTSPSPDKPIDSHLLYVMDQDKQQAKWVSTRPPDNWSKQFVESDSTTSLKDILPFNYDKEAWTGNAPLEKVHFPKVAVTQKKSIQEKRKIHFRISGDQNIQNLYLMIPNQRIQSVKVENESSQVPSNMKTFYYKQNGIPKNGLNLEIEIIGNQPIQITFAAERFPYLPIRTKRPNYLMTSGLFDESMFIIKRFTY</sequence>
<dbReference type="GO" id="GO:0008235">
    <property type="term" value="F:metalloexopeptidase activity"/>
    <property type="evidence" value="ECO:0007669"/>
    <property type="project" value="InterPro"/>
</dbReference>
<feature type="domain" description="Peptidase M28" evidence="2">
    <location>
        <begin position="109"/>
        <end position="297"/>
    </location>
</feature>
<dbReference type="OrthoDB" id="9762302at2"/>
<evidence type="ECO:0000256" key="1">
    <source>
        <dbReference type="SAM" id="Phobius"/>
    </source>
</evidence>
<feature type="transmembrane region" description="Helical" evidence="1">
    <location>
        <begin position="487"/>
        <end position="505"/>
    </location>
</feature>
<evidence type="ECO:0000313" key="4">
    <source>
        <dbReference type="Proteomes" id="UP000184476"/>
    </source>
</evidence>
<gene>
    <name evidence="3" type="ORF">SAMN05444392_10493</name>
</gene>
<feature type="transmembrane region" description="Helical" evidence="1">
    <location>
        <begin position="457"/>
        <end position="475"/>
    </location>
</feature>
<feature type="transmembrane region" description="Helical" evidence="1">
    <location>
        <begin position="511"/>
        <end position="532"/>
    </location>
</feature>
<dbReference type="GO" id="GO:0006508">
    <property type="term" value="P:proteolysis"/>
    <property type="evidence" value="ECO:0007669"/>
    <property type="project" value="InterPro"/>
</dbReference>
<keyword evidence="1" id="KW-0812">Transmembrane</keyword>
<accession>A0A1M4X2U1</accession>
<dbReference type="PANTHER" id="PTHR12147:SF26">
    <property type="entry name" value="PEPTIDASE M28 DOMAIN-CONTAINING PROTEIN"/>
    <property type="match status" value="1"/>
</dbReference>
<dbReference type="EMBL" id="FQVL01000004">
    <property type="protein sequence ID" value="SHE87809.1"/>
    <property type="molecule type" value="Genomic_DNA"/>
</dbReference>
<reference evidence="3 4" key="1">
    <citation type="submission" date="2016-11" db="EMBL/GenBank/DDBJ databases">
        <authorList>
            <person name="Jaros S."/>
            <person name="Januszkiewicz K."/>
            <person name="Wedrychowicz H."/>
        </authorList>
    </citation>
    <scope>NUCLEOTIDE SEQUENCE [LARGE SCALE GENOMIC DNA]</scope>
    <source>
        <strain evidence="3 4">DSM 44666</strain>
    </source>
</reference>
<dbReference type="SUPFAM" id="SSF53187">
    <property type="entry name" value="Zn-dependent exopeptidases"/>
    <property type="match status" value="1"/>
</dbReference>
<keyword evidence="1" id="KW-1133">Transmembrane helix</keyword>
<evidence type="ECO:0000259" key="2">
    <source>
        <dbReference type="Pfam" id="PF04389"/>
    </source>
</evidence>
<dbReference type="Proteomes" id="UP000184476">
    <property type="component" value="Unassembled WGS sequence"/>
</dbReference>
<organism evidence="3 4">
    <name type="scientific">Seinonella peptonophila</name>
    <dbReference type="NCBI Taxonomy" id="112248"/>
    <lineage>
        <taxon>Bacteria</taxon>
        <taxon>Bacillati</taxon>
        <taxon>Bacillota</taxon>
        <taxon>Bacilli</taxon>
        <taxon>Bacillales</taxon>
        <taxon>Thermoactinomycetaceae</taxon>
        <taxon>Seinonella</taxon>
    </lineage>
</organism>
<keyword evidence="1" id="KW-0472">Membrane</keyword>
<dbReference type="InterPro" id="IPR007484">
    <property type="entry name" value="Peptidase_M28"/>
</dbReference>
<dbReference type="InterPro" id="IPR045175">
    <property type="entry name" value="M28_fam"/>
</dbReference>
<feature type="transmembrane region" description="Helical" evidence="1">
    <location>
        <begin position="329"/>
        <end position="350"/>
    </location>
</feature>
<dbReference type="Pfam" id="PF04389">
    <property type="entry name" value="Peptidase_M28"/>
    <property type="match status" value="1"/>
</dbReference>
<feature type="transmembrane region" description="Helical" evidence="1">
    <location>
        <begin position="405"/>
        <end position="422"/>
    </location>
</feature>
<dbReference type="PANTHER" id="PTHR12147">
    <property type="entry name" value="METALLOPEPTIDASE M28 FAMILY MEMBER"/>
    <property type="match status" value="1"/>
</dbReference>
<feature type="transmembrane region" description="Helical" evidence="1">
    <location>
        <begin position="434"/>
        <end position="451"/>
    </location>
</feature>
<dbReference type="Gene3D" id="3.40.630.10">
    <property type="entry name" value="Zn peptidases"/>
    <property type="match status" value="1"/>
</dbReference>
<dbReference type="STRING" id="112248.SAMN05444392_10493"/>
<feature type="transmembrane region" description="Helical" evidence="1">
    <location>
        <begin position="362"/>
        <end position="385"/>
    </location>
</feature>
<dbReference type="RefSeq" id="WP_073154489.1">
    <property type="nucleotide sequence ID" value="NZ_FQVL01000004.1"/>
</dbReference>
<name>A0A1M4X2U1_9BACL</name>